<protein>
    <submittedName>
        <fullName evidence="1">Uncharacterized protein</fullName>
    </submittedName>
</protein>
<proteinExistence type="predicted"/>
<evidence type="ECO:0000313" key="2">
    <source>
        <dbReference type="Proteomes" id="UP000217276"/>
    </source>
</evidence>
<dbReference type="AlphaFoldDB" id="A0A250FAK9"/>
<organism evidence="1 2">
    <name type="scientific">Capnocytophaga leadbetteri</name>
    <dbReference type="NCBI Taxonomy" id="327575"/>
    <lineage>
        <taxon>Bacteria</taxon>
        <taxon>Pseudomonadati</taxon>
        <taxon>Bacteroidota</taxon>
        <taxon>Flavobacteriia</taxon>
        <taxon>Flavobacteriales</taxon>
        <taxon>Flavobacteriaceae</taxon>
        <taxon>Capnocytophaga</taxon>
    </lineage>
</organism>
<sequence>MFDNILLNEEKFLRVATFLSRQAQRFNLTPEQMNRMKPTPSELYVNSLFAAGGNVSLIDGNSTQQKGVTNLDGNRLENGRFFVIDGITILYGEDDASKKVWEVDYKKDLPAVLLSSDFVLRQNGEVIVKLPVSAIENAKKTDDYYRLLGALAVIEPTQTIEMGIETPVGSSITPATSGHKSFVRVLLRGFETYVKR</sequence>
<keyword evidence="2" id="KW-1185">Reference proteome</keyword>
<name>A0A250FAK9_9FLAO</name>
<reference evidence="2" key="1">
    <citation type="submission" date="2017-06" db="EMBL/GenBank/DDBJ databases">
        <title>Capnocytophaga spp. assemblies.</title>
        <authorList>
            <person name="Gulvik C.A."/>
        </authorList>
    </citation>
    <scope>NUCLEOTIDE SEQUENCE [LARGE SCALE GENOMIC DNA]</scope>
    <source>
        <strain evidence="2">H6253</strain>
    </source>
</reference>
<dbReference type="EMBL" id="CP022384">
    <property type="protein sequence ID" value="ATA81088.1"/>
    <property type="molecule type" value="Genomic_DNA"/>
</dbReference>
<evidence type="ECO:0000313" key="1">
    <source>
        <dbReference type="EMBL" id="ATA81088.1"/>
    </source>
</evidence>
<gene>
    <name evidence="1" type="ORF">CGC53_01320</name>
</gene>
<dbReference type="Proteomes" id="UP000217276">
    <property type="component" value="Chromosome"/>
</dbReference>
<dbReference type="RefSeq" id="WP_095913010.1">
    <property type="nucleotide sequence ID" value="NZ_CAUQBY010000005.1"/>
</dbReference>
<dbReference type="KEGG" id="clk:CGC53_01320"/>
<accession>A0A250FAK9</accession>